<evidence type="ECO:0000313" key="3">
    <source>
        <dbReference type="Proteomes" id="UP000243975"/>
    </source>
</evidence>
<keyword evidence="1" id="KW-0472">Membrane</keyword>
<protein>
    <submittedName>
        <fullName evidence="2">Uncharacterized protein</fullName>
    </submittedName>
</protein>
<dbReference type="Gramene" id="KVH91444">
    <property type="protein sequence ID" value="KVH91444"/>
    <property type="gene ID" value="Ccrd_006533"/>
</dbReference>
<organism evidence="2 3">
    <name type="scientific">Cynara cardunculus var. scolymus</name>
    <name type="common">Globe artichoke</name>
    <name type="synonym">Cynara scolymus</name>
    <dbReference type="NCBI Taxonomy" id="59895"/>
    <lineage>
        <taxon>Eukaryota</taxon>
        <taxon>Viridiplantae</taxon>
        <taxon>Streptophyta</taxon>
        <taxon>Embryophyta</taxon>
        <taxon>Tracheophyta</taxon>
        <taxon>Spermatophyta</taxon>
        <taxon>Magnoliopsida</taxon>
        <taxon>eudicotyledons</taxon>
        <taxon>Gunneridae</taxon>
        <taxon>Pentapetalae</taxon>
        <taxon>asterids</taxon>
        <taxon>campanulids</taxon>
        <taxon>Asterales</taxon>
        <taxon>Asteraceae</taxon>
        <taxon>Carduoideae</taxon>
        <taxon>Cardueae</taxon>
        <taxon>Carduinae</taxon>
        <taxon>Cynara</taxon>
    </lineage>
</organism>
<evidence type="ECO:0000313" key="2">
    <source>
        <dbReference type="EMBL" id="KVH91444.1"/>
    </source>
</evidence>
<keyword evidence="3" id="KW-1185">Reference proteome</keyword>
<keyword evidence="1" id="KW-0812">Transmembrane</keyword>
<dbReference type="Proteomes" id="UP000243975">
    <property type="component" value="Unassembled WGS sequence"/>
</dbReference>
<name>A0A103XIR6_CYNCS</name>
<feature type="transmembrane region" description="Helical" evidence="1">
    <location>
        <begin position="33"/>
        <end position="56"/>
    </location>
</feature>
<dbReference type="AlphaFoldDB" id="A0A103XIR6"/>
<gene>
    <name evidence="2" type="ORF">Ccrd_006533</name>
</gene>
<dbReference type="EMBL" id="LEKV01004988">
    <property type="protein sequence ID" value="KVH91444.1"/>
    <property type="molecule type" value="Genomic_DNA"/>
</dbReference>
<sequence length="69" mass="8407">MHRWTKEYSKGLDNYIHITKRKKESHGFLAMRFFYFSGFQLSYTVILGSYSSVLFVRTRDTEKQEWVEM</sequence>
<accession>A0A103XIR6</accession>
<proteinExistence type="predicted"/>
<comment type="caution">
    <text evidence="2">The sequence shown here is derived from an EMBL/GenBank/DDBJ whole genome shotgun (WGS) entry which is preliminary data.</text>
</comment>
<keyword evidence="1" id="KW-1133">Transmembrane helix</keyword>
<evidence type="ECO:0000256" key="1">
    <source>
        <dbReference type="SAM" id="Phobius"/>
    </source>
</evidence>
<reference evidence="2 3" key="1">
    <citation type="journal article" date="2016" name="Sci. Rep.">
        <title>The genome sequence of the outbreeding globe artichoke constructed de novo incorporating a phase-aware low-pass sequencing strategy of F1 progeny.</title>
        <authorList>
            <person name="Scaglione D."/>
            <person name="Reyes-Chin-Wo S."/>
            <person name="Acquadro A."/>
            <person name="Froenicke L."/>
            <person name="Portis E."/>
            <person name="Beitel C."/>
            <person name="Tirone M."/>
            <person name="Mauro R."/>
            <person name="Lo Monaco A."/>
            <person name="Mauromicale G."/>
            <person name="Faccioli P."/>
            <person name="Cattivelli L."/>
            <person name="Rieseberg L."/>
            <person name="Michelmore R."/>
            <person name="Lanteri S."/>
        </authorList>
    </citation>
    <scope>NUCLEOTIDE SEQUENCE [LARGE SCALE GENOMIC DNA]</scope>
    <source>
        <strain evidence="2">2C</strain>
    </source>
</reference>